<dbReference type="PATRIC" id="fig|35841.7.peg.1020"/>
<gene>
    <name evidence="6" type="ORF">B4167_3834</name>
    <name evidence="5" type="ORF">BT1A1_3249</name>
</gene>
<evidence type="ECO:0000259" key="4">
    <source>
        <dbReference type="PROSITE" id="PS50949"/>
    </source>
</evidence>
<dbReference type="RefSeq" id="WP_051989190.1">
    <property type="nucleotide sequence ID" value="NZ_CCRF01000098.1"/>
</dbReference>
<evidence type="ECO:0000256" key="3">
    <source>
        <dbReference type="ARBA" id="ARBA00023163"/>
    </source>
</evidence>
<evidence type="ECO:0000256" key="1">
    <source>
        <dbReference type="ARBA" id="ARBA00023015"/>
    </source>
</evidence>
<feature type="domain" description="HTH gntR-type" evidence="4">
    <location>
        <begin position="13"/>
        <end position="81"/>
    </location>
</feature>
<keyword evidence="3" id="KW-0804">Transcription</keyword>
<name>A0A090IY61_9BACI</name>
<organism evidence="5 8">
    <name type="scientific">Caldibacillus thermoamylovorans</name>
    <dbReference type="NCBI Taxonomy" id="35841"/>
    <lineage>
        <taxon>Bacteria</taxon>
        <taxon>Bacillati</taxon>
        <taxon>Bacillota</taxon>
        <taxon>Bacilli</taxon>
        <taxon>Bacillales</taxon>
        <taxon>Bacillaceae</taxon>
        <taxon>Caldibacillus</taxon>
    </lineage>
</organism>
<dbReference type="SMART" id="SM00345">
    <property type="entry name" value="HTH_GNTR"/>
    <property type="match status" value="1"/>
</dbReference>
<dbReference type="EMBL" id="CCRF01000098">
    <property type="protein sequence ID" value="CEE03031.1"/>
    <property type="molecule type" value="Genomic_DNA"/>
</dbReference>
<dbReference type="InterPro" id="IPR036388">
    <property type="entry name" value="WH-like_DNA-bd_sf"/>
</dbReference>
<dbReference type="SUPFAM" id="SSF46785">
    <property type="entry name" value="Winged helix' DNA-binding domain"/>
    <property type="match status" value="1"/>
</dbReference>
<dbReference type="PROSITE" id="PS50949">
    <property type="entry name" value="HTH_GNTR"/>
    <property type="match status" value="1"/>
</dbReference>
<dbReference type="CDD" id="cd07377">
    <property type="entry name" value="WHTH_GntR"/>
    <property type="match status" value="1"/>
</dbReference>
<dbReference type="PRINTS" id="PR00035">
    <property type="entry name" value="HTHGNTR"/>
</dbReference>
<dbReference type="PANTHER" id="PTHR43537">
    <property type="entry name" value="TRANSCRIPTIONAL REGULATOR, GNTR FAMILY"/>
    <property type="match status" value="1"/>
</dbReference>
<dbReference type="EMBL" id="JXLU01000143">
    <property type="protein sequence ID" value="KIO70520.1"/>
    <property type="molecule type" value="Genomic_DNA"/>
</dbReference>
<dbReference type="Proteomes" id="UP000040576">
    <property type="component" value="Unassembled WGS sequence"/>
</dbReference>
<keyword evidence="2" id="KW-0238">DNA-binding</keyword>
<dbReference type="AlphaFoldDB" id="A0A090IY61"/>
<evidence type="ECO:0000256" key="2">
    <source>
        <dbReference type="ARBA" id="ARBA00023125"/>
    </source>
</evidence>
<dbReference type="Pfam" id="PF00392">
    <property type="entry name" value="GntR"/>
    <property type="match status" value="1"/>
</dbReference>
<reference evidence="5 8" key="1">
    <citation type="submission" date="2014-07" db="EMBL/GenBank/DDBJ databases">
        <authorList>
            <person name="Wibberg Daniel"/>
        </authorList>
    </citation>
    <scope>NUCLEOTIDE SEQUENCE [LARGE SCALE GENOMIC DNA]</scope>
</reference>
<keyword evidence="1" id="KW-0805">Transcription regulation</keyword>
<keyword evidence="8" id="KW-1185">Reference proteome</keyword>
<dbReference type="PANTHER" id="PTHR43537:SF43">
    <property type="entry name" value="GNTR-FAMILY TRANSCRIPTIONAL REGULATOR"/>
    <property type="match status" value="1"/>
</dbReference>
<dbReference type="Gene3D" id="1.10.10.10">
    <property type="entry name" value="Winged helix-like DNA-binding domain superfamily/Winged helix DNA-binding domain"/>
    <property type="match status" value="1"/>
</dbReference>
<reference evidence="6 7" key="2">
    <citation type="submission" date="2015-01" db="EMBL/GenBank/DDBJ databases">
        <title>Draft Genome Sequences of Four Bacillus thermoamylovorans Strains, Isolated From Food Products.</title>
        <authorList>
            <person name="Krawcyk A.O."/>
            <person name="Berendsen E.M."/>
            <person name="Eijlander R.T."/>
            <person name="de Jong A."/>
            <person name="Wells-Bennik M."/>
            <person name="Kuipers O.P."/>
        </authorList>
    </citation>
    <scope>NUCLEOTIDE SEQUENCE [LARGE SCALE GENOMIC DNA]</scope>
    <source>
        <strain evidence="6 7">B4167</strain>
    </source>
</reference>
<dbReference type="Proteomes" id="UP000032076">
    <property type="component" value="Unassembled WGS sequence"/>
</dbReference>
<protein>
    <recommendedName>
        <fullName evidence="4">HTH gntR-type domain-containing protein</fullName>
    </recommendedName>
</protein>
<proteinExistence type="predicted"/>
<accession>A0A090IY61</accession>
<dbReference type="InterPro" id="IPR036390">
    <property type="entry name" value="WH_DNA-bd_sf"/>
</dbReference>
<sequence length="96" mass="10987">MEYPLKLKSIKRKTLSDMVVDEIITLLTTGKLKPGDKLPSELELVEMLNVSRSVLREALISLETLGVIERRTKEGTFISHKIGTRPYHLMLLLQRI</sequence>
<dbReference type="GeneID" id="92962633"/>
<dbReference type="GO" id="GO:0003677">
    <property type="term" value="F:DNA binding"/>
    <property type="evidence" value="ECO:0007669"/>
    <property type="project" value="UniProtKB-KW"/>
</dbReference>
<evidence type="ECO:0000313" key="5">
    <source>
        <dbReference type="EMBL" id="CEE03031.1"/>
    </source>
</evidence>
<evidence type="ECO:0000313" key="7">
    <source>
        <dbReference type="Proteomes" id="UP000032076"/>
    </source>
</evidence>
<evidence type="ECO:0000313" key="8">
    <source>
        <dbReference type="Proteomes" id="UP000040576"/>
    </source>
</evidence>
<dbReference type="InterPro" id="IPR000524">
    <property type="entry name" value="Tscrpt_reg_HTH_GntR"/>
</dbReference>
<dbReference type="GO" id="GO:0003700">
    <property type="term" value="F:DNA-binding transcription factor activity"/>
    <property type="evidence" value="ECO:0007669"/>
    <property type="project" value="InterPro"/>
</dbReference>
<evidence type="ECO:0000313" key="6">
    <source>
        <dbReference type="EMBL" id="KIO70520.1"/>
    </source>
</evidence>